<dbReference type="SUPFAM" id="SSF53167">
    <property type="entry name" value="Purine and uridine phosphorylases"/>
    <property type="match status" value="1"/>
</dbReference>
<dbReference type="InterPro" id="IPR027417">
    <property type="entry name" value="P-loop_NTPase"/>
</dbReference>
<dbReference type="PANTHER" id="PTHR46082:SF6">
    <property type="entry name" value="AAA+ ATPASE DOMAIN-CONTAINING PROTEIN-RELATED"/>
    <property type="match status" value="1"/>
</dbReference>
<gene>
    <name evidence="2" type="ORF">CNMCM8927_000975</name>
</gene>
<sequence>MMDQATSSIPLGPGDLVQVSSYALNLLGSTGKGQELCYVFKLAEIWNLSRRAKRDYGTIMLPGFDARSVYAINSGIANPPVNRTDFKIAVLCALPLEAEAVLPLFEVVYSGDQYQNLTKASDDANAYTLGRIGEYNIILVHMPNAGKQAAASVAVHLKRSYPGIELSFLLGRDILLGDVIVSHGVVQYDLGTRLPNGFVRKDTLTSNLGRPSQEIRSIIAMMKASHKLLMPELLFHLAKIQEAQEILYPGSQKDILFRSTYEHSPTNCQCFFDVSKIEDSVISRRRTPDVHTPCPNLHFGFVASGDMVIKSATYRDQNKEWQRFAAASSAACLRSLLDFTPIPLAPLESGPSRAAVLGSSPCSPREGSLKRPAEDAPNSSPIILQTTARIASRVFKKQQTLKSVLGGPSKQLKSPSKQFTGREDFIQQLRLFFSSTAVPRVHRRDFVLYGPGGFGKTQICLKFAEECADIFWKIFLVDASNTETLNSSFREIALDPDAKTNGVVYSADSIVQWLSSQRRKWLLIFDNADEAPAAIEGFLVDSRYGNTLITTRNPNMRELADEDGFAQVGQMTENEAVLLLSRLSYNKKYTPETHERMKAIVHELGYVPLAIQHAASSISSGFCNFSGYLKIFRRHPFRLLADPAMRGASNYHNNLIAAWETSLSAIQNDNKQLEFADSTLGLMQVFSFFHPNDIMEDIFRRATRLSLAKPCGGNVEATAKGTSDLPTKILSVDKYGEWDPIVFRTAIQTLYRVELDLPEEYFDDAYDSYWTVFEVNERWQDARDLGLQVMKKRRKFPHENEAQEIDVISRLSWAFRMLGTLDEAEELQKKALSYRRRVLGDEHKETLESMASLAWIYFDQARYKEAEDLQAYVYKTFQRLNCTKHSIFNSATALSATYCGQNKWEEAIELLELVIGNMKSELGVDNITTVDAMARLAAAYHAFYLLEAAEKMKLDVLRIRKKIQGDRHPATLTAAADLAATYVRQDRLDEALELISNVIEAREEVLGKTHRDSLTSLLILTNIYIRKERWVEAEEVCKQVIAGRKSVLPVNHPHTLWAKAHLALIHHYQGLLDESAREWQDVIAAQQEIRGSEHMETLLSMHNLALVWKSQGQAESALALMTKVLDARRRSLGKGHFRTPESEQVLRRWERMDHGGIAIEKPSPLAGNMAIIFEGKTRIHKR</sequence>
<dbReference type="Gene3D" id="3.40.50.1580">
    <property type="entry name" value="Nucleoside phosphorylase domain"/>
    <property type="match status" value="1"/>
</dbReference>
<organism evidence="2 3">
    <name type="scientific">Aspergillus lentulus</name>
    <dbReference type="NCBI Taxonomy" id="293939"/>
    <lineage>
        <taxon>Eukaryota</taxon>
        <taxon>Fungi</taxon>
        <taxon>Dikarya</taxon>
        <taxon>Ascomycota</taxon>
        <taxon>Pezizomycotina</taxon>
        <taxon>Eurotiomycetes</taxon>
        <taxon>Eurotiomycetidae</taxon>
        <taxon>Eurotiales</taxon>
        <taxon>Aspergillaceae</taxon>
        <taxon>Aspergillus</taxon>
        <taxon>Aspergillus subgen. Fumigati</taxon>
    </lineage>
</organism>
<dbReference type="Gene3D" id="1.25.40.10">
    <property type="entry name" value="Tetratricopeptide repeat domain"/>
    <property type="match status" value="2"/>
</dbReference>
<dbReference type="InterPro" id="IPR011990">
    <property type="entry name" value="TPR-like_helical_dom_sf"/>
</dbReference>
<comment type="caution">
    <text evidence="2">The sequence shown here is derived from an EMBL/GenBank/DDBJ whole genome shotgun (WGS) entry which is preliminary data.</text>
</comment>
<evidence type="ECO:0008006" key="4">
    <source>
        <dbReference type="Google" id="ProtNLM"/>
    </source>
</evidence>
<dbReference type="GO" id="GO:0003824">
    <property type="term" value="F:catalytic activity"/>
    <property type="evidence" value="ECO:0007669"/>
    <property type="project" value="InterPro"/>
</dbReference>
<evidence type="ECO:0000313" key="3">
    <source>
        <dbReference type="Proteomes" id="UP000649114"/>
    </source>
</evidence>
<evidence type="ECO:0000313" key="2">
    <source>
        <dbReference type="EMBL" id="KAF4201887.1"/>
    </source>
</evidence>
<dbReference type="SUPFAM" id="SSF48452">
    <property type="entry name" value="TPR-like"/>
    <property type="match status" value="3"/>
</dbReference>
<dbReference type="InterPro" id="IPR035994">
    <property type="entry name" value="Nucleoside_phosphorylase_sf"/>
</dbReference>
<dbReference type="EMBL" id="JAAAPU010000124">
    <property type="protein sequence ID" value="KAF4201887.1"/>
    <property type="molecule type" value="Genomic_DNA"/>
</dbReference>
<dbReference type="SUPFAM" id="SSF52540">
    <property type="entry name" value="P-loop containing nucleoside triphosphate hydrolases"/>
    <property type="match status" value="1"/>
</dbReference>
<dbReference type="PANTHER" id="PTHR46082">
    <property type="entry name" value="ATP/GTP-BINDING PROTEIN-RELATED"/>
    <property type="match status" value="1"/>
</dbReference>
<dbReference type="GO" id="GO:0009116">
    <property type="term" value="P:nucleoside metabolic process"/>
    <property type="evidence" value="ECO:0007669"/>
    <property type="project" value="InterPro"/>
</dbReference>
<protein>
    <recommendedName>
        <fullName evidence="4">NB-ARC domain-containing protein</fullName>
    </recommendedName>
</protein>
<name>A0AAN5YI27_ASPLE</name>
<dbReference type="Gene3D" id="3.40.50.300">
    <property type="entry name" value="P-loop containing nucleotide triphosphate hydrolases"/>
    <property type="match status" value="1"/>
</dbReference>
<dbReference type="Pfam" id="PF13374">
    <property type="entry name" value="TPR_10"/>
    <property type="match status" value="1"/>
</dbReference>
<reference evidence="2" key="1">
    <citation type="journal article" date="2020" name="bioRxiv">
        <title>Genomic and phenotypic heterogeneity of clinical isolates of the human pathogens Aspergillus fumigatus, Aspergillus lentulus and Aspergillus fumigatiaffinis.</title>
        <authorList>
            <person name="dos Santos R.A.C."/>
            <person name="Steenwyk J.L."/>
            <person name="Rivero-Menendez O."/>
            <person name="Mead M.E."/>
            <person name="Silva L.P."/>
            <person name="Bastos R.W."/>
            <person name="Alastruey-Izquierdo A."/>
            <person name="Goldman G.H."/>
            <person name="Rokas A."/>
        </authorList>
    </citation>
    <scope>NUCLEOTIDE SEQUENCE</scope>
    <source>
        <strain evidence="2">CNM-CM8927</strain>
    </source>
</reference>
<reference evidence="2" key="2">
    <citation type="submission" date="2020-04" db="EMBL/GenBank/DDBJ databases">
        <authorList>
            <person name="Santos R.A.C."/>
            <person name="Steenwyk J.L."/>
            <person name="Rivero-Menendez O."/>
            <person name="Mead M.E."/>
            <person name="Silva L.P."/>
            <person name="Bastos R.W."/>
            <person name="Alastruey-Izquierdo A."/>
            <person name="Goldman G.H."/>
            <person name="Rokas A."/>
        </authorList>
    </citation>
    <scope>NUCLEOTIDE SEQUENCE</scope>
    <source>
        <strain evidence="2">CNM-CM8927</strain>
    </source>
</reference>
<dbReference type="InterPro" id="IPR053137">
    <property type="entry name" value="NLR-like"/>
</dbReference>
<dbReference type="Pfam" id="PF13424">
    <property type="entry name" value="TPR_12"/>
    <property type="match status" value="3"/>
</dbReference>
<evidence type="ECO:0000256" key="1">
    <source>
        <dbReference type="SAM" id="MobiDB-lite"/>
    </source>
</evidence>
<proteinExistence type="predicted"/>
<dbReference type="Proteomes" id="UP000649114">
    <property type="component" value="Unassembled WGS sequence"/>
</dbReference>
<feature type="region of interest" description="Disordered" evidence="1">
    <location>
        <begin position="355"/>
        <end position="378"/>
    </location>
</feature>
<accession>A0AAN5YI27</accession>
<dbReference type="AlphaFoldDB" id="A0AAN5YI27"/>